<feature type="signal peptide" evidence="1">
    <location>
        <begin position="1"/>
        <end position="28"/>
    </location>
</feature>
<feature type="chain" id="PRO_5030594112" evidence="1">
    <location>
        <begin position="29"/>
        <end position="110"/>
    </location>
</feature>
<reference evidence="2 3" key="1">
    <citation type="submission" date="2020-08" db="EMBL/GenBank/DDBJ databases">
        <title>Genome sequencing of Purple Non-Sulfur Bacteria from various extreme environments.</title>
        <authorList>
            <person name="Mayer M."/>
        </authorList>
    </citation>
    <scope>NUCLEOTIDE SEQUENCE [LARGE SCALE GENOMIC DNA]</scope>
    <source>
        <strain evidence="2 3">JA131</strain>
    </source>
</reference>
<dbReference type="AlphaFoldDB" id="A0A7W6RDR7"/>
<evidence type="ECO:0000313" key="3">
    <source>
        <dbReference type="Proteomes" id="UP000554286"/>
    </source>
</evidence>
<name>A0A7W6RDR7_9PROT</name>
<keyword evidence="3" id="KW-1185">Reference proteome</keyword>
<protein>
    <submittedName>
        <fullName evidence="2">Uncharacterized protein</fullName>
    </submittedName>
</protein>
<comment type="caution">
    <text evidence="2">The sequence shown here is derived from an EMBL/GenBank/DDBJ whole genome shotgun (WGS) entry which is preliminary data.</text>
</comment>
<accession>A0A7W6RDR7</accession>
<dbReference type="RefSeq" id="WP_221238409.1">
    <property type="nucleotide sequence ID" value="NZ_JACIGK010000013.1"/>
</dbReference>
<organism evidence="2 3">
    <name type="scientific">Roseospira visakhapatnamensis</name>
    <dbReference type="NCBI Taxonomy" id="390880"/>
    <lineage>
        <taxon>Bacteria</taxon>
        <taxon>Pseudomonadati</taxon>
        <taxon>Pseudomonadota</taxon>
        <taxon>Alphaproteobacteria</taxon>
        <taxon>Rhodospirillales</taxon>
        <taxon>Rhodospirillaceae</taxon>
        <taxon>Roseospira</taxon>
    </lineage>
</organism>
<keyword evidence="1" id="KW-0732">Signal</keyword>
<evidence type="ECO:0000313" key="2">
    <source>
        <dbReference type="EMBL" id="MBB4266457.1"/>
    </source>
</evidence>
<dbReference type="EMBL" id="JACIGK010000013">
    <property type="protein sequence ID" value="MBB4266457.1"/>
    <property type="molecule type" value="Genomic_DNA"/>
</dbReference>
<gene>
    <name evidence="2" type="ORF">GGD89_002088</name>
</gene>
<sequence>MHTRTVSRWTALASLPLGLVLMTGAAQAHTALFSCYDNGDGTVLCEAGFSDGSSASGVPVRVLDAEGGVLVEDKMDANSEITFTRPDGAFSVLMDAGEGHQITIPADDIY</sequence>
<proteinExistence type="predicted"/>
<dbReference type="PROSITE" id="PS51257">
    <property type="entry name" value="PROKAR_LIPOPROTEIN"/>
    <property type="match status" value="1"/>
</dbReference>
<evidence type="ECO:0000256" key="1">
    <source>
        <dbReference type="SAM" id="SignalP"/>
    </source>
</evidence>
<dbReference type="Proteomes" id="UP000554286">
    <property type="component" value="Unassembled WGS sequence"/>
</dbReference>